<dbReference type="InterPro" id="IPR020784">
    <property type="entry name" value="Ribosomal_uL11_N"/>
</dbReference>
<evidence type="ECO:0000256" key="2">
    <source>
        <dbReference type="ARBA" id="ARBA00010537"/>
    </source>
</evidence>
<evidence type="ECO:0000256" key="6">
    <source>
        <dbReference type="ARBA" id="ARBA00023274"/>
    </source>
</evidence>
<evidence type="ECO:0000256" key="4">
    <source>
        <dbReference type="ARBA" id="ARBA00022980"/>
    </source>
</evidence>
<evidence type="ECO:0000256" key="1">
    <source>
        <dbReference type="ARBA" id="ARBA00004173"/>
    </source>
</evidence>
<evidence type="ECO:0000256" key="7">
    <source>
        <dbReference type="ARBA" id="ARBA00038782"/>
    </source>
</evidence>
<dbReference type="Gene3D" id="3.30.1550.10">
    <property type="entry name" value="Ribosomal protein L11/L12, N-terminal domain"/>
    <property type="match status" value="1"/>
</dbReference>
<comment type="subcellular location">
    <subcellularLocation>
        <location evidence="1">Mitochondrion</location>
    </subcellularLocation>
</comment>
<dbReference type="GO" id="GO:0006412">
    <property type="term" value="P:translation"/>
    <property type="evidence" value="ECO:0007669"/>
    <property type="project" value="InterPro"/>
</dbReference>
<dbReference type="InterPro" id="IPR006519">
    <property type="entry name" value="Ribosomal_uL11_bac-typ"/>
</dbReference>
<dbReference type="NCBIfam" id="TIGR01632">
    <property type="entry name" value="L11_bact"/>
    <property type="match status" value="1"/>
</dbReference>
<dbReference type="PANTHER" id="PTHR11661">
    <property type="entry name" value="60S RIBOSOMAL PROTEIN L12"/>
    <property type="match status" value="1"/>
</dbReference>
<dbReference type="HAMAP" id="MF_00736">
    <property type="entry name" value="Ribosomal_uL11"/>
    <property type="match status" value="1"/>
</dbReference>
<evidence type="ECO:0000256" key="3">
    <source>
        <dbReference type="ARBA" id="ARBA00022946"/>
    </source>
</evidence>
<keyword evidence="3" id="KW-0809">Transit peptide</keyword>
<dbReference type="AlphaFoldDB" id="A0A2H8TFF1"/>
<dbReference type="FunFam" id="1.10.10.250:FF:000003">
    <property type="entry name" value="Mitochondrial ribosomal protein L11"/>
    <property type="match status" value="1"/>
</dbReference>
<proteinExistence type="inferred from homology"/>
<feature type="domain" description="Large ribosomal subunit protein uL11 N-terminal" evidence="12">
    <location>
        <begin position="25"/>
        <end position="82"/>
    </location>
</feature>
<dbReference type="InterPro" id="IPR036769">
    <property type="entry name" value="Ribosomal_uL11_C_sf"/>
</dbReference>
<evidence type="ECO:0000313" key="13">
    <source>
        <dbReference type="EMBL" id="MBW12442.1"/>
    </source>
</evidence>
<evidence type="ECO:0000259" key="12">
    <source>
        <dbReference type="Pfam" id="PF03946"/>
    </source>
</evidence>
<dbReference type="GO" id="GO:0070180">
    <property type="term" value="F:large ribosomal subunit rRNA binding"/>
    <property type="evidence" value="ECO:0007669"/>
    <property type="project" value="TreeGrafter"/>
</dbReference>
<reference evidence="13" key="1">
    <citation type="submission" date="2017-10" db="EMBL/GenBank/DDBJ databases">
        <title>Transcriptome Assembly of Sugarcane Aphid Adults.</title>
        <authorList>
            <person name="Scully E.D."/>
            <person name="Palmer N.A."/>
            <person name="Geib S.M."/>
            <person name="Sarath G."/>
            <person name="Sattler S.E."/>
        </authorList>
    </citation>
    <scope>NUCLEOTIDE SEQUENCE</scope>
    <source>
        <tissue evidence="13">Whole body</tissue>
    </source>
</reference>
<dbReference type="SUPFAM" id="SSF54747">
    <property type="entry name" value="Ribosomal L11/L12e N-terminal domain"/>
    <property type="match status" value="1"/>
</dbReference>
<feature type="domain" description="Large ribosomal subunit protein uL11 C-terminal" evidence="11">
    <location>
        <begin position="88"/>
        <end position="157"/>
    </location>
</feature>
<evidence type="ECO:0000256" key="5">
    <source>
        <dbReference type="ARBA" id="ARBA00023128"/>
    </source>
</evidence>
<dbReference type="InterPro" id="IPR000911">
    <property type="entry name" value="Ribosomal_uL11"/>
</dbReference>
<dbReference type="OrthoDB" id="7736742at2759"/>
<protein>
    <recommendedName>
        <fullName evidence="8">Large ribosomal subunit protein uL11m</fullName>
    </recommendedName>
    <alternativeName>
        <fullName evidence="9">39S ribosomal protein L11, mitochondrial</fullName>
    </alternativeName>
</protein>
<dbReference type="InterPro" id="IPR020783">
    <property type="entry name" value="Ribosomal_uL11_C"/>
</dbReference>
<accession>A0A2H8TFF1</accession>
<evidence type="ECO:0000256" key="9">
    <source>
        <dbReference type="ARBA" id="ARBA00041455"/>
    </source>
</evidence>
<gene>
    <name evidence="13" type="primary">mRpL11</name>
</gene>
<keyword evidence="4 10" id="KW-0689">Ribosomal protein</keyword>
<comment type="similarity">
    <text evidence="2 10">Belongs to the universal ribosomal protein uL11 family.</text>
</comment>
<evidence type="ECO:0000259" key="11">
    <source>
        <dbReference type="Pfam" id="PF00298"/>
    </source>
</evidence>
<keyword evidence="5" id="KW-0496">Mitochondrion</keyword>
<dbReference type="SUPFAM" id="SSF46906">
    <property type="entry name" value="Ribosomal protein L11, C-terminal domain"/>
    <property type="match status" value="1"/>
</dbReference>
<dbReference type="InterPro" id="IPR036796">
    <property type="entry name" value="Ribosomal_uL11_N_sf"/>
</dbReference>
<comment type="subunit">
    <text evidence="7">Component of the mitochondrial ribosome large subunit (39S) which comprises a 16S rRNA and about 50 distinct proteins.</text>
</comment>
<dbReference type="CDD" id="cd00349">
    <property type="entry name" value="Ribosomal_L11"/>
    <property type="match status" value="1"/>
</dbReference>
<dbReference type="Pfam" id="PF00298">
    <property type="entry name" value="Ribosomal_L11"/>
    <property type="match status" value="1"/>
</dbReference>
<organism evidence="13">
    <name type="scientific">Melanaphis sacchari</name>
    <dbReference type="NCBI Taxonomy" id="742174"/>
    <lineage>
        <taxon>Eukaryota</taxon>
        <taxon>Metazoa</taxon>
        <taxon>Ecdysozoa</taxon>
        <taxon>Arthropoda</taxon>
        <taxon>Hexapoda</taxon>
        <taxon>Insecta</taxon>
        <taxon>Pterygota</taxon>
        <taxon>Neoptera</taxon>
        <taxon>Paraneoptera</taxon>
        <taxon>Hemiptera</taxon>
        <taxon>Sternorrhyncha</taxon>
        <taxon>Aphidomorpha</taxon>
        <taxon>Aphidoidea</taxon>
        <taxon>Aphididae</taxon>
        <taxon>Aphidini</taxon>
        <taxon>Melanaphis</taxon>
    </lineage>
</organism>
<dbReference type="Gene3D" id="1.10.10.250">
    <property type="entry name" value="Ribosomal protein L11, C-terminal domain"/>
    <property type="match status" value="1"/>
</dbReference>
<name>A0A2H8TFF1_9HEMI</name>
<keyword evidence="6 10" id="KW-0687">Ribonucleoprotein</keyword>
<sequence>MSKYNASKLRQMKQGVEKIQHGKLKTNIPAGMATPGPPLGPMLGCRGINITTFCKDFNEKTKDIKEGIPLPTRVHVNPDRSYQISITKPPSMYYLKQAAGIQKGAMNPLKETAGMITLKHVYEIALIKQTDENLEFRNLEEICNMLISTARSLGIKVVKELNAEDYQKFLEERKIVLEERKRELQELKEAKMLRTS</sequence>
<dbReference type="SMART" id="SM00649">
    <property type="entry name" value="RL11"/>
    <property type="match status" value="1"/>
</dbReference>
<evidence type="ECO:0000256" key="10">
    <source>
        <dbReference type="RuleBase" id="RU003978"/>
    </source>
</evidence>
<dbReference type="GO" id="GO:0005762">
    <property type="term" value="C:mitochondrial large ribosomal subunit"/>
    <property type="evidence" value="ECO:0007669"/>
    <property type="project" value="TreeGrafter"/>
</dbReference>
<dbReference type="Pfam" id="PF03946">
    <property type="entry name" value="Ribosomal_L11_N"/>
    <property type="match status" value="1"/>
</dbReference>
<dbReference type="FunFam" id="3.30.1550.10:FF:000003">
    <property type="entry name" value="39S ribosomal protein L11, mitochondrial"/>
    <property type="match status" value="1"/>
</dbReference>
<dbReference type="PANTHER" id="PTHR11661:SF1">
    <property type="entry name" value="LARGE RIBOSOMAL SUBUNIT PROTEIN UL11M"/>
    <property type="match status" value="1"/>
</dbReference>
<dbReference type="GO" id="GO:0003735">
    <property type="term" value="F:structural constituent of ribosome"/>
    <property type="evidence" value="ECO:0007669"/>
    <property type="project" value="InterPro"/>
</dbReference>
<dbReference type="EMBL" id="GFXV01000637">
    <property type="protein sequence ID" value="MBW12442.1"/>
    <property type="molecule type" value="Transcribed_RNA"/>
</dbReference>
<evidence type="ECO:0000256" key="8">
    <source>
        <dbReference type="ARBA" id="ARBA00040104"/>
    </source>
</evidence>